<evidence type="ECO:0000313" key="2">
    <source>
        <dbReference type="Proteomes" id="UP000005732"/>
    </source>
</evidence>
<dbReference type="HOGENOM" id="CLU_3295478_0_0_5"/>
<name>J0W4K5_RHILT</name>
<dbReference type="AlphaFoldDB" id="J0W4K5"/>
<organism evidence="1 2">
    <name type="scientific">Rhizobium leguminosarum bv. trifolii WSM2297</name>
    <dbReference type="NCBI Taxonomy" id="754762"/>
    <lineage>
        <taxon>Bacteria</taxon>
        <taxon>Pseudomonadati</taxon>
        <taxon>Pseudomonadota</taxon>
        <taxon>Alphaproteobacteria</taxon>
        <taxon>Hyphomicrobiales</taxon>
        <taxon>Rhizobiaceae</taxon>
        <taxon>Rhizobium/Agrobacterium group</taxon>
        <taxon>Rhizobium</taxon>
    </lineage>
</organism>
<dbReference type="Proteomes" id="UP000005732">
    <property type="component" value="Unassembled WGS sequence"/>
</dbReference>
<reference evidence="1 2" key="1">
    <citation type="submission" date="2012-02" db="EMBL/GenBank/DDBJ databases">
        <title>Improved High-Quality Draft Sequence of Rhizobium leguminosarum bv. trifolii WSM2297.</title>
        <authorList>
            <consortium name="US DOE Joint Genome Institute"/>
            <person name="Lucas S."/>
            <person name="Han J."/>
            <person name="Lapidus A."/>
            <person name="Cheng J.-F."/>
            <person name="Goodwin L."/>
            <person name="Pitluck S."/>
            <person name="Peters L."/>
            <person name="Ovchinnikova G."/>
            <person name="Zhang X."/>
            <person name="Detter J.C."/>
            <person name="Han C."/>
            <person name="Tapia R."/>
            <person name="Land M."/>
            <person name="Hauser L."/>
            <person name="Kyrpides N."/>
            <person name="Ivanova N."/>
            <person name="Pagani I."/>
            <person name="Brau L."/>
            <person name="Yates R."/>
            <person name="O'Hara G."/>
            <person name="Rui T."/>
            <person name="Howieson J."/>
            <person name="Reeve W."/>
            <person name="Woyke T."/>
        </authorList>
    </citation>
    <scope>NUCLEOTIDE SEQUENCE [LARGE SCALE GENOMIC DNA]</scope>
    <source>
        <strain evidence="1 2">WSM2297</strain>
    </source>
</reference>
<evidence type="ECO:0000313" key="1">
    <source>
        <dbReference type="EMBL" id="EJC80666.1"/>
    </source>
</evidence>
<accession>J0W4K5</accession>
<dbReference type="EMBL" id="JH719395">
    <property type="protein sequence ID" value="EJC80666.1"/>
    <property type="molecule type" value="Genomic_DNA"/>
</dbReference>
<gene>
    <name evidence="1" type="ORF">Rleg4DRAFT_2301</name>
</gene>
<proteinExistence type="predicted"/>
<sequence length="40" mass="4511">MYRFVSQAMCLPPFWRVKRIILMSSLQPSAGSIAVQQVNG</sequence>
<protein>
    <submittedName>
        <fullName evidence="1">Uncharacterized protein</fullName>
    </submittedName>
</protein>